<reference evidence="1 2" key="1">
    <citation type="submission" date="2021-06" db="EMBL/GenBank/DDBJ databases">
        <title>Caerostris extrusa draft genome.</title>
        <authorList>
            <person name="Kono N."/>
            <person name="Arakawa K."/>
        </authorList>
    </citation>
    <scope>NUCLEOTIDE SEQUENCE [LARGE SCALE GENOMIC DNA]</scope>
</reference>
<accession>A0AAV4W5R9</accession>
<comment type="caution">
    <text evidence="1">The sequence shown here is derived from an EMBL/GenBank/DDBJ whole genome shotgun (WGS) entry which is preliminary data.</text>
</comment>
<evidence type="ECO:0000313" key="1">
    <source>
        <dbReference type="EMBL" id="GIY78175.1"/>
    </source>
</evidence>
<dbReference type="AlphaFoldDB" id="A0AAV4W5R9"/>
<keyword evidence="2" id="KW-1185">Reference proteome</keyword>
<dbReference type="Proteomes" id="UP001054945">
    <property type="component" value="Unassembled WGS sequence"/>
</dbReference>
<gene>
    <name evidence="1" type="ORF">CEXT_490221</name>
</gene>
<organism evidence="1 2">
    <name type="scientific">Caerostris extrusa</name>
    <name type="common">Bark spider</name>
    <name type="synonym">Caerostris bankana</name>
    <dbReference type="NCBI Taxonomy" id="172846"/>
    <lineage>
        <taxon>Eukaryota</taxon>
        <taxon>Metazoa</taxon>
        <taxon>Ecdysozoa</taxon>
        <taxon>Arthropoda</taxon>
        <taxon>Chelicerata</taxon>
        <taxon>Arachnida</taxon>
        <taxon>Araneae</taxon>
        <taxon>Araneomorphae</taxon>
        <taxon>Entelegynae</taxon>
        <taxon>Araneoidea</taxon>
        <taxon>Araneidae</taxon>
        <taxon>Caerostris</taxon>
    </lineage>
</organism>
<dbReference type="EMBL" id="BPLR01015724">
    <property type="protein sequence ID" value="GIY78175.1"/>
    <property type="molecule type" value="Genomic_DNA"/>
</dbReference>
<protein>
    <submittedName>
        <fullName evidence="1">Uncharacterized protein</fullName>
    </submittedName>
</protein>
<evidence type="ECO:0000313" key="2">
    <source>
        <dbReference type="Proteomes" id="UP001054945"/>
    </source>
</evidence>
<name>A0AAV4W5R9_CAEEX</name>
<proteinExistence type="predicted"/>
<sequence length="111" mass="13081">MMTNHKHIALKRKLHITKYEELKTKRRIALIRRSQEGVEDIFPVGTMIQRPELATSSFTVVAKATATDTLLNKNVWITARDSNYKLHQVKTLVMETLQYPTENRKYQNEYF</sequence>